<accession>A0A3N2PYC4</accession>
<evidence type="ECO:0000313" key="1">
    <source>
        <dbReference type="EMBL" id="ROT39484.1"/>
    </source>
</evidence>
<evidence type="ECO:0000313" key="2">
    <source>
        <dbReference type="Proteomes" id="UP000272025"/>
    </source>
</evidence>
<dbReference type="RefSeq" id="XP_028467290.1">
    <property type="nucleotide sequence ID" value="XM_028606702.1"/>
</dbReference>
<proteinExistence type="predicted"/>
<reference evidence="1 2" key="1">
    <citation type="journal article" date="2018" name="Mol. Ecol.">
        <title>The obligate alkalophilic soda-lake fungus Sodiomyces alkalinus has shifted to a protein diet.</title>
        <authorList>
            <person name="Grum-Grzhimaylo A.A."/>
            <person name="Falkoski D.L."/>
            <person name="van den Heuvel J."/>
            <person name="Valero-Jimenez C.A."/>
            <person name="Min B."/>
            <person name="Choi I.G."/>
            <person name="Lipzen A."/>
            <person name="Daum C.G."/>
            <person name="Aanen D.K."/>
            <person name="Tsang A."/>
            <person name="Henrissat B."/>
            <person name="Bilanenko E.N."/>
            <person name="de Vries R.P."/>
            <person name="van Kan J.A.L."/>
            <person name="Grigoriev I.V."/>
            <person name="Debets A.J.M."/>
        </authorList>
    </citation>
    <scope>NUCLEOTIDE SEQUENCE [LARGE SCALE GENOMIC DNA]</scope>
    <source>
        <strain evidence="1 2">F11</strain>
    </source>
</reference>
<dbReference type="AlphaFoldDB" id="A0A3N2PYC4"/>
<sequence length="239" mass="27104">MPACASRSHMLPRLPRRDDVQEPGWRCPFFHPLPLRSASFPSQEAGGKNGRGLNGDSQYGCGYATREQTLRRSWGARFFLADNMPSFSAVYWAGNVVAHAVLPQVLGRRLAALPPRSSTFFFFSLSFLCPLSHPRIQTKRPGGKGATKLSLEQNKKKETGSWRDRLWLDPVEGPFILTWSYHLQVQVYYVHYMLMTDHRHARAMQMQDCGVQQAEPSLPPCPCPFPCPCPSLRPKSHHR</sequence>
<dbReference type="EMBL" id="ML119053">
    <property type="protein sequence ID" value="ROT39484.1"/>
    <property type="molecule type" value="Genomic_DNA"/>
</dbReference>
<keyword evidence="2" id="KW-1185">Reference proteome</keyword>
<dbReference type="GeneID" id="39575180"/>
<dbReference type="Proteomes" id="UP000272025">
    <property type="component" value="Unassembled WGS sequence"/>
</dbReference>
<protein>
    <submittedName>
        <fullName evidence="1">Uncharacterized protein</fullName>
    </submittedName>
</protein>
<gene>
    <name evidence="1" type="ORF">SODALDRAFT_130927</name>
</gene>
<name>A0A3N2PYC4_SODAK</name>
<organism evidence="1 2">
    <name type="scientific">Sodiomyces alkalinus (strain CBS 110278 / VKM F-3762 / F11)</name>
    <name type="common">Alkaliphilic filamentous fungus</name>
    <dbReference type="NCBI Taxonomy" id="1314773"/>
    <lineage>
        <taxon>Eukaryota</taxon>
        <taxon>Fungi</taxon>
        <taxon>Dikarya</taxon>
        <taxon>Ascomycota</taxon>
        <taxon>Pezizomycotina</taxon>
        <taxon>Sordariomycetes</taxon>
        <taxon>Hypocreomycetidae</taxon>
        <taxon>Glomerellales</taxon>
        <taxon>Plectosphaerellaceae</taxon>
        <taxon>Sodiomyces</taxon>
    </lineage>
</organism>